<feature type="coiled-coil region" evidence="1">
    <location>
        <begin position="81"/>
        <end position="115"/>
    </location>
</feature>
<gene>
    <name evidence="2" type="ORF">SISNIDRAFT_464552</name>
</gene>
<name>A0A164X119_9AGAM</name>
<dbReference type="AlphaFoldDB" id="A0A164X119"/>
<organism evidence="2 3">
    <name type="scientific">Sistotremastrum niveocremeum HHB9708</name>
    <dbReference type="NCBI Taxonomy" id="1314777"/>
    <lineage>
        <taxon>Eukaryota</taxon>
        <taxon>Fungi</taxon>
        <taxon>Dikarya</taxon>
        <taxon>Basidiomycota</taxon>
        <taxon>Agaricomycotina</taxon>
        <taxon>Agaricomycetes</taxon>
        <taxon>Sistotremastrales</taxon>
        <taxon>Sistotremastraceae</taxon>
        <taxon>Sertulicium</taxon>
        <taxon>Sertulicium niveocremeum</taxon>
    </lineage>
</organism>
<evidence type="ECO:0000313" key="2">
    <source>
        <dbReference type="EMBL" id="KZS95543.1"/>
    </source>
</evidence>
<evidence type="ECO:0000313" key="3">
    <source>
        <dbReference type="Proteomes" id="UP000076722"/>
    </source>
</evidence>
<proteinExistence type="predicted"/>
<reference evidence="2 3" key="1">
    <citation type="journal article" date="2016" name="Mol. Biol. Evol.">
        <title>Comparative Genomics of Early-Diverging Mushroom-Forming Fungi Provides Insights into the Origins of Lignocellulose Decay Capabilities.</title>
        <authorList>
            <person name="Nagy L.G."/>
            <person name="Riley R."/>
            <person name="Tritt A."/>
            <person name="Adam C."/>
            <person name="Daum C."/>
            <person name="Floudas D."/>
            <person name="Sun H."/>
            <person name="Yadav J.S."/>
            <person name="Pangilinan J."/>
            <person name="Larsson K.H."/>
            <person name="Matsuura K."/>
            <person name="Barry K."/>
            <person name="Labutti K."/>
            <person name="Kuo R."/>
            <person name="Ohm R.A."/>
            <person name="Bhattacharya S.S."/>
            <person name="Shirouzu T."/>
            <person name="Yoshinaga Y."/>
            <person name="Martin F.M."/>
            <person name="Grigoriev I.V."/>
            <person name="Hibbett D.S."/>
        </authorList>
    </citation>
    <scope>NUCLEOTIDE SEQUENCE [LARGE SCALE GENOMIC DNA]</scope>
    <source>
        <strain evidence="2 3">HHB9708</strain>
    </source>
</reference>
<keyword evidence="3" id="KW-1185">Reference proteome</keyword>
<protein>
    <submittedName>
        <fullName evidence="2">Uncharacterized protein</fullName>
    </submittedName>
</protein>
<accession>A0A164X119</accession>
<keyword evidence="1" id="KW-0175">Coiled coil</keyword>
<dbReference type="EMBL" id="KV419401">
    <property type="protein sequence ID" value="KZS95543.1"/>
    <property type="molecule type" value="Genomic_DNA"/>
</dbReference>
<dbReference type="Proteomes" id="UP000076722">
    <property type="component" value="Unassembled WGS sequence"/>
</dbReference>
<sequence length="165" mass="18455">MPPEPFLMFRDAEINKINSNDPLNPNTTSTAGFMVQEMSQTHRRHIEKKSRAKRSGAGKSLLLFLKTMLSPADAARMRGSGDAANEAIKLLQEEMTEIKQTLAQLEKENGVLRSKLVIASTNPSREHMCDTTLVSSVWGFEDLSQTHTLWTEDAWRTIATTSTMC</sequence>
<evidence type="ECO:0000256" key="1">
    <source>
        <dbReference type="SAM" id="Coils"/>
    </source>
</evidence>